<gene>
    <name evidence="14" type="ORF">BMF94_3522</name>
</gene>
<dbReference type="OrthoDB" id="1747274at2759"/>
<evidence type="ECO:0000256" key="2">
    <source>
        <dbReference type="ARBA" id="ARBA00016178"/>
    </source>
</evidence>
<evidence type="ECO:0000313" key="15">
    <source>
        <dbReference type="Proteomes" id="UP000237144"/>
    </source>
</evidence>
<dbReference type="EMBL" id="PJQD01000038">
    <property type="protein sequence ID" value="POY73189.1"/>
    <property type="molecule type" value="Genomic_DNA"/>
</dbReference>
<feature type="compositionally biased region" description="Acidic residues" evidence="12">
    <location>
        <begin position="562"/>
        <end position="581"/>
    </location>
</feature>
<dbReference type="PANTHER" id="PTHR11076">
    <property type="entry name" value="DNA REPAIR POLYMERASE UMUC / TRANSFERASE FAMILY MEMBER"/>
    <property type="match status" value="1"/>
</dbReference>
<feature type="region of interest" description="Disordered" evidence="12">
    <location>
        <begin position="557"/>
        <end position="583"/>
    </location>
</feature>
<dbReference type="InterPro" id="IPR017961">
    <property type="entry name" value="DNA_pol_Y-fam_little_finger"/>
</dbReference>
<dbReference type="CDD" id="cd03586">
    <property type="entry name" value="PolY_Pol_IV_kappa"/>
    <property type="match status" value="1"/>
</dbReference>
<dbReference type="Gene3D" id="1.10.150.20">
    <property type="entry name" value="5' to 3' exonuclease, C-terminal subdomain"/>
    <property type="match status" value="1"/>
</dbReference>
<evidence type="ECO:0000256" key="10">
    <source>
        <dbReference type="ARBA" id="ARBA00023204"/>
    </source>
</evidence>
<keyword evidence="3" id="KW-0808">Transferase</keyword>
<accession>A0A2S5B8V1</accession>
<name>A0A2S5B8V1_9BASI</name>
<organism evidence="14 15">
    <name type="scientific">Rhodotorula taiwanensis</name>
    <dbReference type="NCBI Taxonomy" id="741276"/>
    <lineage>
        <taxon>Eukaryota</taxon>
        <taxon>Fungi</taxon>
        <taxon>Dikarya</taxon>
        <taxon>Basidiomycota</taxon>
        <taxon>Pucciniomycotina</taxon>
        <taxon>Microbotryomycetes</taxon>
        <taxon>Sporidiobolales</taxon>
        <taxon>Sporidiobolaceae</taxon>
        <taxon>Rhodotorula</taxon>
    </lineage>
</organism>
<dbReference type="InterPro" id="IPR022880">
    <property type="entry name" value="DNApol_IV"/>
</dbReference>
<reference evidence="14 15" key="1">
    <citation type="journal article" date="2018" name="Front. Microbiol.">
        <title>Prospects for Fungal Bioremediation of Acidic Radioactive Waste Sites: Characterization and Genome Sequence of Rhodotorula taiwanensis MD1149.</title>
        <authorList>
            <person name="Tkavc R."/>
            <person name="Matrosova V.Y."/>
            <person name="Grichenko O.E."/>
            <person name="Gostincar C."/>
            <person name="Volpe R.P."/>
            <person name="Klimenkova P."/>
            <person name="Gaidamakova E.K."/>
            <person name="Zhou C.E."/>
            <person name="Stewart B.J."/>
            <person name="Lyman M.G."/>
            <person name="Malfatti S.A."/>
            <person name="Rubinfeld B."/>
            <person name="Courtot M."/>
            <person name="Singh J."/>
            <person name="Dalgard C.L."/>
            <person name="Hamilton T."/>
            <person name="Frey K.G."/>
            <person name="Gunde-Cimerman N."/>
            <person name="Dugan L."/>
            <person name="Daly M.J."/>
        </authorList>
    </citation>
    <scope>NUCLEOTIDE SEQUENCE [LARGE SCALE GENOMIC DNA]</scope>
    <source>
        <strain evidence="14 15">MD1149</strain>
    </source>
</reference>
<evidence type="ECO:0000256" key="8">
    <source>
        <dbReference type="ARBA" id="ARBA00022842"/>
    </source>
</evidence>
<keyword evidence="8" id="KW-0460">Magnesium</keyword>
<dbReference type="Proteomes" id="UP000237144">
    <property type="component" value="Unassembled WGS sequence"/>
</dbReference>
<evidence type="ECO:0000256" key="1">
    <source>
        <dbReference type="ARBA" id="ARBA00012417"/>
    </source>
</evidence>
<dbReference type="GO" id="GO:0003684">
    <property type="term" value="F:damaged DNA binding"/>
    <property type="evidence" value="ECO:0007669"/>
    <property type="project" value="InterPro"/>
</dbReference>
<dbReference type="Pfam" id="PF00817">
    <property type="entry name" value="IMS"/>
    <property type="match status" value="1"/>
</dbReference>
<evidence type="ECO:0000256" key="11">
    <source>
        <dbReference type="ARBA" id="ARBA00049244"/>
    </source>
</evidence>
<keyword evidence="6" id="KW-0479">Metal-binding</keyword>
<comment type="catalytic activity">
    <reaction evidence="11">
        <text>DNA(n) + a 2'-deoxyribonucleoside 5'-triphosphate = DNA(n+1) + diphosphate</text>
        <dbReference type="Rhea" id="RHEA:22508"/>
        <dbReference type="Rhea" id="RHEA-COMP:17339"/>
        <dbReference type="Rhea" id="RHEA-COMP:17340"/>
        <dbReference type="ChEBI" id="CHEBI:33019"/>
        <dbReference type="ChEBI" id="CHEBI:61560"/>
        <dbReference type="ChEBI" id="CHEBI:173112"/>
        <dbReference type="EC" id="2.7.7.7"/>
    </reaction>
</comment>
<sequence length="805" mass="88404">MASPNDREVSKSPRIKSRAPSVAAWASTAPARDAESAEPALVDTTSYAKPPIRDSKRFDVPTESMMQRVGGPSDLKAGVGVGGEGILGKDEQQEIIYKNSKGSKHFGRREESMGFWMANADRLRNADDQVRRDRETLAKAQRLRELLAKKELQTTGDEEACADAILEQLHEKRDLSRVIALIDADAFYAACHEREDPSLAGTAFGVGGGMLTTASYEARKYGCRSAMPLFIAKKLCKHIKSIPLKPELYIQASKDIMAILEKYGPIAPANVDLTDYCANENVTPTEAIGRLRAEVFATTRLTVSAGVSPNKTLSKIAADINKPDGQFIIDQTTEACMAFIRDQPLRKCYGIGRVTEMLLNGVGLKTVGDIYQQRRKLYLLREHLPSKGVFRWLLSLYLGLGSNSVKRAKRGDRKSYGAEKTFHPTSDRNELDDMVRRIAKSLAKDVARSQFSGRTITLSIKHDNFRRVTRAYTPGNNIWISSYQDMVRYGLMLLHKEIENRAAAIKRGEVVKGGQNPILKARLLGLRLTNLRDDREVAKVNKLDGYVRAQPPKRSNVIDLLSDSDDPDILHDSEEEEEEDGDFQKRAIQQLVAEAEGYADDGHDVEDLPSIEYSAIGGGVAYRGGWVTVDDGEDEELEKARQAAKKQEADDDDDQDNALESKARSLTTQSARNAELAGFGESGSETESEETVRRKRSAPDGSGPSSTRAKEPKTNTSPSPPAAALREHTCPICQRVLVGSEAAMTGHIDKCLTRSEASSSKKEKKGGKAVSGSSKKQPFFRPSTSSSSSSSKVKSSSEVKKARAL</sequence>
<feature type="compositionally biased region" description="Low complexity" evidence="12">
    <location>
        <begin position="783"/>
        <end position="794"/>
    </location>
</feature>
<evidence type="ECO:0000256" key="5">
    <source>
        <dbReference type="ARBA" id="ARBA00022705"/>
    </source>
</evidence>
<keyword evidence="7" id="KW-0227">DNA damage</keyword>
<feature type="region of interest" description="Disordered" evidence="12">
    <location>
        <begin position="634"/>
        <end position="726"/>
    </location>
</feature>
<dbReference type="InterPro" id="IPR043128">
    <property type="entry name" value="Rev_trsase/Diguanyl_cyclase"/>
</dbReference>
<dbReference type="Gene3D" id="3.30.1490.100">
    <property type="entry name" value="DNA polymerase, Y-family, little finger domain"/>
    <property type="match status" value="1"/>
</dbReference>
<feature type="compositionally biased region" description="Basic and acidic residues" evidence="12">
    <location>
        <begin position="795"/>
        <end position="805"/>
    </location>
</feature>
<keyword evidence="9" id="KW-0239">DNA-directed DNA polymerase</keyword>
<evidence type="ECO:0000256" key="12">
    <source>
        <dbReference type="SAM" id="MobiDB-lite"/>
    </source>
</evidence>
<evidence type="ECO:0000256" key="6">
    <source>
        <dbReference type="ARBA" id="ARBA00022723"/>
    </source>
</evidence>
<keyword evidence="15" id="KW-1185">Reference proteome</keyword>
<dbReference type="GO" id="GO:0005634">
    <property type="term" value="C:nucleus"/>
    <property type="evidence" value="ECO:0007669"/>
    <property type="project" value="TreeGrafter"/>
</dbReference>
<dbReference type="SUPFAM" id="SSF100879">
    <property type="entry name" value="Lesion bypass DNA polymerase (Y-family), little finger domain"/>
    <property type="match status" value="1"/>
</dbReference>
<dbReference type="GO" id="GO:0070987">
    <property type="term" value="P:error-free translesion synthesis"/>
    <property type="evidence" value="ECO:0007669"/>
    <property type="project" value="UniProtKB-ARBA"/>
</dbReference>
<dbReference type="PROSITE" id="PS50173">
    <property type="entry name" value="UMUC"/>
    <property type="match status" value="1"/>
</dbReference>
<evidence type="ECO:0000313" key="14">
    <source>
        <dbReference type="EMBL" id="POY73189.1"/>
    </source>
</evidence>
<evidence type="ECO:0000256" key="7">
    <source>
        <dbReference type="ARBA" id="ARBA00022763"/>
    </source>
</evidence>
<evidence type="ECO:0000256" key="9">
    <source>
        <dbReference type="ARBA" id="ARBA00022932"/>
    </source>
</evidence>
<dbReference type="Gene3D" id="3.30.70.270">
    <property type="match status" value="1"/>
</dbReference>
<dbReference type="InterPro" id="IPR001126">
    <property type="entry name" value="UmuC"/>
</dbReference>
<feature type="domain" description="UmuC" evidence="13">
    <location>
        <begin position="179"/>
        <end position="352"/>
    </location>
</feature>
<dbReference type="PANTHER" id="PTHR11076:SF33">
    <property type="entry name" value="DNA POLYMERASE KAPPA"/>
    <property type="match status" value="1"/>
</dbReference>
<dbReference type="Gene3D" id="3.40.1170.60">
    <property type="match status" value="1"/>
</dbReference>
<dbReference type="GO" id="GO:0046872">
    <property type="term" value="F:metal ion binding"/>
    <property type="evidence" value="ECO:0007669"/>
    <property type="project" value="UniProtKB-KW"/>
</dbReference>
<dbReference type="GO" id="GO:0003887">
    <property type="term" value="F:DNA-directed DNA polymerase activity"/>
    <property type="evidence" value="ECO:0007669"/>
    <property type="project" value="UniProtKB-KW"/>
</dbReference>
<comment type="caution">
    <text evidence="14">The sequence shown here is derived from an EMBL/GenBank/DDBJ whole genome shotgun (WGS) entry which is preliminary data.</text>
</comment>
<dbReference type="GO" id="GO:0042276">
    <property type="term" value="P:error-prone translesion synthesis"/>
    <property type="evidence" value="ECO:0007669"/>
    <property type="project" value="TreeGrafter"/>
</dbReference>
<dbReference type="SUPFAM" id="SSF56672">
    <property type="entry name" value="DNA/RNA polymerases"/>
    <property type="match status" value="1"/>
</dbReference>
<evidence type="ECO:0000256" key="4">
    <source>
        <dbReference type="ARBA" id="ARBA00022695"/>
    </source>
</evidence>
<feature type="compositionally biased region" description="Basic and acidic residues" evidence="12">
    <location>
        <begin position="1"/>
        <end position="11"/>
    </location>
</feature>
<proteinExistence type="predicted"/>
<dbReference type="InterPro" id="IPR043502">
    <property type="entry name" value="DNA/RNA_pol_sf"/>
</dbReference>
<dbReference type="GO" id="GO:0006281">
    <property type="term" value="P:DNA repair"/>
    <property type="evidence" value="ECO:0007669"/>
    <property type="project" value="UniProtKB-KW"/>
</dbReference>
<evidence type="ECO:0000259" key="13">
    <source>
        <dbReference type="PROSITE" id="PS50173"/>
    </source>
</evidence>
<feature type="compositionally biased region" description="Basic and acidic residues" evidence="12">
    <location>
        <begin position="638"/>
        <end position="648"/>
    </location>
</feature>
<dbReference type="Pfam" id="PF11799">
    <property type="entry name" value="IMS_C"/>
    <property type="match status" value="1"/>
</dbReference>
<dbReference type="InterPro" id="IPR050116">
    <property type="entry name" value="DNA_polymerase-Y"/>
</dbReference>
<keyword evidence="4" id="KW-0548">Nucleotidyltransferase</keyword>
<dbReference type="GO" id="GO:0006260">
    <property type="term" value="P:DNA replication"/>
    <property type="evidence" value="ECO:0007669"/>
    <property type="project" value="UniProtKB-KW"/>
</dbReference>
<dbReference type="FunFam" id="3.30.1490.100:FF:000004">
    <property type="entry name" value="DNA polymerase IV"/>
    <property type="match status" value="1"/>
</dbReference>
<dbReference type="EC" id="2.7.7.7" evidence="1"/>
<evidence type="ECO:0000256" key="3">
    <source>
        <dbReference type="ARBA" id="ARBA00022679"/>
    </source>
</evidence>
<dbReference type="AlphaFoldDB" id="A0A2S5B8V1"/>
<feature type="region of interest" description="Disordered" evidence="12">
    <location>
        <begin position="751"/>
        <end position="805"/>
    </location>
</feature>
<keyword evidence="5" id="KW-0235">DNA replication</keyword>
<dbReference type="InterPro" id="IPR036775">
    <property type="entry name" value="DNA_pol_Y-fam_lit_finger_sf"/>
</dbReference>
<keyword evidence="10" id="KW-0234">DNA repair</keyword>
<feature type="region of interest" description="Disordered" evidence="12">
    <location>
        <begin position="1"/>
        <end position="56"/>
    </location>
</feature>
<protein>
    <recommendedName>
        <fullName evidence="2">DNA polymerase kappa</fullName>
        <ecNumber evidence="1">2.7.7.7</ecNumber>
    </recommendedName>
</protein>
<dbReference type="STRING" id="741276.A0A2S5B8V1"/>